<keyword evidence="10" id="KW-0732">Signal</keyword>
<dbReference type="PROSITE" id="PS50294">
    <property type="entry name" value="WD_REPEATS_REGION"/>
    <property type="match status" value="4"/>
</dbReference>
<dbReference type="AlphaFoldDB" id="A0A3Q8XR27"/>
<evidence type="ECO:0000256" key="5">
    <source>
        <dbReference type="ARBA" id="ARBA00022737"/>
    </source>
</evidence>
<dbReference type="GO" id="GO:0009055">
    <property type="term" value="F:electron transfer activity"/>
    <property type="evidence" value="ECO:0007669"/>
    <property type="project" value="InterPro"/>
</dbReference>
<dbReference type="InterPro" id="IPR001680">
    <property type="entry name" value="WD40_rpt"/>
</dbReference>
<feature type="signal peptide" evidence="10">
    <location>
        <begin position="1"/>
        <end position="24"/>
    </location>
</feature>
<evidence type="ECO:0000256" key="7">
    <source>
        <dbReference type="ARBA" id="ARBA00023004"/>
    </source>
</evidence>
<keyword evidence="7 9" id="KW-0408">Iron</keyword>
<dbReference type="PANTHER" id="PTHR22847">
    <property type="entry name" value="WD40 REPEAT PROTEIN"/>
    <property type="match status" value="1"/>
</dbReference>
<keyword evidence="1" id="KW-0813">Transport</keyword>
<dbReference type="PROSITE" id="PS50082">
    <property type="entry name" value="WD_REPEATS_2"/>
    <property type="match status" value="4"/>
</dbReference>
<dbReference type="GO" id="GO:0020037">
    <property type="term" value="F:heme binding"/>
    <property type="evidence" value="ECO:0007669"/>
    <property type="project" value="InterPro"/>
</dbReference>
<dbReference type="KEGG" id="abaw:D5400_18705"/>
<dbReference type="SMART" id="SM00320">
    <property type="entry name" value="WD40"/>
    <property type="match status" value="7"/>
</dbReference>
<dbReference type="InterPro" id="IPR015943">
    <property type="entry name" value="WD40/YVTN_repeat-like_dom_sf"/>
</dbReference>
<reference evidence="12 13" key="1">
    <citation type="submission" date="2018-09" db="EMBL/GenBank/DDBJ databases">
        <title>Marinorhizobium profundi gen. nov., sp. nov., isolated from a deep-sea sediment sample from the New Britain Trench and proposal of Marinorhizobiaceae fam. nov. in the order Rhizobiales of the class Alphaproteobacteria.</title>
        <authorList>
            <person name="Cao J."/>
        </authorList>
    </citation>
    <scope>NUCLEOTIDE SEQUENCE [LARGE SCALE GENOMIC DNA]</scope>
    <source>
        <strain evidence="12 13">WS11</strain>
    </source>
</reference>
<organism evidence="12 13">
    <name type="scientific">Georhizobium profundi</name>
    <dbReference type="NCBI Taxonomy" id="2341112"/>
    <lineage>
        <taxon>Bacteria</taxon>
        <taxon>Pseudomonadati</taxon>
        <taxon>Pseudomonadota</taxon>
        <taxon>Alphaproteobacteria</taxon>
        <taxon>Hyphomicrobiales</taxon>
        <taxon>Rhizobiaceae</taxon>
        <taxon>Georhizobium</taxon>
    </lineage>
</organism>
<keyword evidence="2 8" id="KW-0853">WD repeat</keyword>
<evidence type="ECO:0000259" key="11">
    <source>
        <dbReference type="PROSITE" id="PS51007"/>
    </source>
</evidence>
<dbReference type="InterPro" id="IPR009056">
    <property type="entry name" value="Cyt_c-like_dom"/>
</dbReference>
<dbReference type="GO" id="GO:0046872">
    <property type="term" value="F:metal ion binding"/>
    <property type="evidence" value="ECO:0007669"/>
    <property type="project" value="UniProtKB-KW"/>
</dbReference>
<dbReference type="InterPro" id="IPR002327">
    <property type="entry name" value="Cyt_c_1A/1B"/>
</dbReference>
<evidence type="ECO:0000256" key="6">
    <source>
        <dbReference type="ARBA" id="ARBA00022982"/>
    </source>
</evidence>
<dbReference type="SUPFAM" id="SSF46626">
    <property type="entry name" value="Cytochrome c"/>
    <property type="match status" value="1"/>
</dbReference>
<dbReference type="RefSeq" id="WP_126011564.1">
    <property type="nucleotide sequence ID" value="NZ_CP032509.1"/>
</dbReference>
<feature type="repeat" description="WD" evidence="8">
    <location>
        <begin position="26"/>
        <end position="67"/>
    </location>
</feature>
<evidence type="ECO:0000256" key="3">
    <source>
        <dbReference type="ARBA" id="ARBA00022617"/>
    </source>
</evidence>
<dbReference type="PRINTS" id="PR00604">
    <property type="entry name" value="CYTCHRMECIAB"/>
</dbReference>
<dbReference type="PANTHER" id="PTHR22847:SF637">
    <property type="entry name" value="WD REPEAT DOMAIN 5B"/>
    <property type="match status" value="1"/>
</dbReference>
<protein>
    <recommendedName>
        <fullName evidence="11">Cytochrome c domain-containing protein</fullName>
    </recommendedName>
</protein>
<dbReference type="Gene3D" id="1.10.760.10">
    <property type="entry name" value="Cytochrome c-like domain"/>
    <property type="match status" value="1"/>
</dbReference>
<evidence type="ECO:0000256" key="1">
    <source>
        <dbReference type="ARBA" id="ARBA00022448"/>
    </source>
</evidence>
<evidence type="ECO:0000256" key="8">
    <source>
        <dbReference type="PROSITE-ProRule" id="PRU00221"/>
    </source>
</evidence>
<accession>A0A3Q8XR27</accession>
<keyword evidence="6" id="KW-0249">Electron transport</keyword>
<dbReference type="Pfam" id="PF00400">
    <property type="entry name" value="WD40"/>
    <property type="match status" value="6"/>
</dbReference>
<evidence type="ECO:0000313" key="13">
    <source>
        <dbReference type="Proteomes" id="UP000268192"/>
    </source>
</evidence>
<dbReference type="Gene3D" id="2.130.10.10">
    <property type="entry name" value="YVTN repeat-like/Quinoprotein amine dehydrogenase"/>
    <property type="match status" value="2"/>
</dbReference>
<gene>
    <name evidence="12" type="ORF">D5400_18705</name>
</gene>
<dbReference type="Pfam" id="PF00034">
    <property type="entry name" value="Cytochrom_C"/>
    <property type="match status" value="1"/>
</dbReference>
<dbReference type="CDD" id="cd00200">
    <property type="entry name" value="WD40"/>
    <property type="match status" value="1"/>
</dbReference>
<evidence type="ECO:0000256" key="4">
    <source>
        <dbReference type="ARBA" id="ARBA00022723"/>
    </source>
</evidence>
<sequence length="421" mass="44005">MRWIVGAAVAVFLATPLLTLPAAADFRGHGGSIRALAVSTDGSQILSGSFDTTAILWNRDTGAAVSVLRSHDESVNTVALLPGGGMVTGGQDGRLVVWNADGEPRKLGRHDGPVASLALSADSRIVASASWDGTARLTPLDGSAYRSLTGHQGNVNAVAFLPDGRAVTAGYDATLRIWPMQDGPAEVISVNAPLNALAISNDGTIVAAGVDGRLRIRTLDGALHEIETTPVPVTALAISPDEATIASAAIDGSIWLVDRASGSVRLTLQGADSPVWSLAFDPGDGSLFAGGGDRVIRQWDAATGERLNRTEAGETTEDFGGSRGAQVFAACQACHTLSEDAGNRAGPTLHGIFGRRIGTAEGYNYSEALKGMDIVWTPETVSELFDVGPNHYTPGTKMPEQRITDPADRAALMEFLEERTR</sequence>
<dbReference type="EMBL" id="CP032509">
    <property type="protein sequence ID" value="AZN73048.1"/>
    <property type="molecule type" value="Genomic_DNA"/>
</dbReference>
<feature type="chain" id="PRO_5018642476" description="Cytochrome c domain-containing protein" evidence="10">
    <location>
        <begin position="25"/>
        <end position="421"/>
    </location>
</feature>
<dbReference type="SUPFAM" id="SSF50978">
    <property type="entry name" value="WD40 repeat-like"/>
    <property type="match status" value="1"/>
</dbReference>
<proteinExistence type="predicted"/>
<evidence type="ECO:0000256" key="2">
    <source>
        <dbReference type="ARBA" id="ARBA00022574"/>
    </source>
</evidence>
<dbReference type="PROSITE" id="PS51007">
    <property type="entry name" value="CYTC"/>
    <property type="match status" value="1"/>
</dbReference>
<evidence type="ECO:0000313" key="12">
    <source>
        <dbReference type="EMBL" id="AZN73048.1"/>
    </source>
</evidence>
<dbReference type="OrthoDB" id="9805828at2"/>
<dbReference type="Proteomes" id="UP000268192">
    <property type="component" value="Chromosome"/>
</dbReference>
<keyword evidence="4 9" id="KW-0479">Metal-binding</keyword>
<feature type="repeat" description="WD" evidence="8">
    <location>
        <begin position="148"/>
        <end position="188"/>
    </location>
</feature>
<keyword evidence="5" id="KW-0677">Repeat</keyword>
<keyword evidence="13" id="KW-1185">Reference proteome</keyword>
<feature type="repeat" description="WD" evidence="8">
    <location>
        <begin position="68"/>
        <end position="99"/>
    </location>
</feature>
<dbReference type="InterPro" id="IPR036909">
    <property type="entry name" value="Cyt_c-like_dom_sf"/>
</dbReference>
<feature type="domain" description="Cytochrome c" evidence="11">
    <location>
        <begin position="319"/>
        <end position="420"/>
    </location>
</feature>
<evidence type="ECO:0000256" key="9">
    <source>
        <dbReference type="PROSITE-ProRule" id="PRU00433"/>
    </source>
</evidence>
<keyword evidence="3 9" id="KW-0349">Heme</keyword>
<evidence type="ECO:0000256" key="10">
    <source>
        <dbReference type="SAM" id="SignalP"/>
    </source>
</evidence>
<feature type="repeat" description="WD" evidence="8">
    <location>
        <begin position="268"/>
        <end position="309"/>
    </location>
</feature>
<name>A0A3Q8XR27_9HYPH</name>
<dbReference type="InterPro" id="IPR036322">
    <property type="entry name" value="WD40_repeat_dom_sf"/>
</dbReference>